<dbReference type="PRINTS" id="PR00111">
    <property type="entry name" value="ABHYDROLASE"/>
</dbReference>
<gene>
    <name evidence="3" type="ORF">GCM10007857_44460</name>
</gene>
<reference evidence="4" key="1">
    <citation type="journal article" date="2019" name="Int. J. Syst. Evol. Microbiol.">
        <title>The Global Catalogue of Microorganisms (GCM) 10K type strain sequencing project: providing services to taxonomists for standard genome sequencing and annotation.</title>
        <authorList>
            <consortium name="The Broad Institute Genomics Platform"/>
            <consortium name="The Broad Institute Genome Sequencing Center for Infectious Disease"/>
            <person name="Wu L."/>
            <person name="Ma J."/>
        </authorList>
    </citation>
    <scope>NUCLEOTIDE SEQUENCE [LARGE SCALE GENOMIC DNA]</scope>
    <source>
        <strain evidence="4">NBRC 102520</strain>
    </source>
</reference>
<organism evidence="3 4">
    <name type="scientific">Bradyrhizobium iriomotense</name>
    <dbReference type="NCBI Taxonomy" id="441950"/>
    <lineage>
        <taxon>Bacteria</taxon>
        <taxon>Pseudomonadati</taxon>
        <taxon>Pseudomonadota</taxon>
        <taxon>Alphaproteobacteria</taxon>
        <taxon>Hyphomicrobiales</taxon>
        <taxon>Nitrobacteraceae</taxon>
        <taxon>Bradyrhizobium</taxon>
    </lineage>
</organism>
<dbReference type="InterPro" id="IPR050266">
    <property type="entry name" value="AB_hydrolase_sf"/>
</dbReference>
<sequence>MPYIDSTGVKLYFEETGEGHPIIFLHELGLDSREWEAQVRYFSRAFRCITFNARGYPPSDVPEEPNLYGWQLAVDDIDALMRGLGVERAHLIGLSMGGYAALQFGLRYPERVSAIVAAGVGAGSAPSQRDAWLRETSVLARAFSARGMDAMARKMAHGPTRIQLKYKDVRSWQEFMERLRHHSQRGISNTMARCQALRPPLHDLRHQFSKMRLPVLLALGDEDAPCLETNLMLKTVLQNAGLWICPNTGHTINLEEPAAFNAQVDCFLAAVERGSWRRGYPAIDDRPDLKIEMMHDRRANVDAAGDRLSNTPTAA</sequence>
<proteinExistence type="predicted"/>
<dbReference type="InterPro" id="IPR000073">
    <property type="entry name" value="AB_hydrolase_1"/>
</dbReference>
<name>A0ABQ6B220_9BRAD</name>
<dbReference type="InterPro" id="IPR029058">
    <property type="entry name" value="AB_hydrolase_fold"/>
</dbReference>
<protein>
    <submittedName>
        <fullName evidence="3">Alpha/beta hydrolase</fullName>
    </submittedName>
</protein>
<evidence type="ECO:0000313" key="3">
    <source>
        <dbReference type="EMBL" id="GLR87735.1"/>
    </source>
</evidence>
<keyword evidence="1 3" id="KW-0378">Hydrolase</keyword>
<feature type="domain" description="AB hydrolase-1" evidence="2">
    <location>
        <begin position="21"/>
        <end position="257"/>
    </location>
</feature>
<dbReference type="EMBL" id="BSOW01000015">
    <property type="protein sequence ID" value="GLR87735.1"/>
    <property type="molecule type" value="Genomic_DNA"/>
</dbReference>
<accession>A0ABQ6B220</accession>
<dbReference type="RefSeq" id="WP_284268736.1">
    <property type="nucleotide sequence ID" value="NZ_BSOW01000015.1"/>
</dbReference>
<evidence type="ECO:0000259" key="2">
    <source>
        <dbReference type="Pfam" id="PF00561"/>
    </source>
</evidence>
<dbReference type="Gene3D" id="3.40.50.1820">
    <property type="entry name" value="alpha/beta hydrolase"/>
    <property type="match status" value="1"/>
</dbReference>
<evidence type="ECO:0000256" key="1">
    <source>
        <dbReference type="ARBA" id="ARBA00022801"/>
    </source>
</evidence>
<evidence type="ECO:0000313" key="4">
    <source>
        <dbReference type="Proteomes" id="UP001156905"/>
    </source>
</evidence>
<comment type="caution">
    <text evidence="3">The sequence shown here is derived from an EMBL/GenBank/DDBJ whole genome shotgun (WGS) entry which is preliminary data.</text>
</comment>
<dbReference type="Pfam" id="PF00561">
    <property type="entry name" value="Abhydrolase_1"/>
    <property type="match status" value="1"/>
</dbReference>
<dbReference type="SUPFAM" id="SSF53474">
    <property type="entry name" value="alpha/beta-Hydrolases"/>
    <property type="match status" value="1"/>
</dbReference>
<dbReference type="PANTHER" id="PTHR43798">
    <property type="entry name" value="MONOACYLGLYCEROL LIPASE"/>
    <property type="match status" value="1"/>
</dbReference>
<dbReference type="PANTHER" id="PTHR43798:SF31">
    <property type="entry name" value="AB HYDROLASE SUPERFAMILY PROTEIN YCLE"/>
    <property type="match status" value="1"/>
</dbReference>
<keyword evidence="4" id="KW-1185">Reference proteome</keyword>
<dbReference type="Proteomes" id="UP001156905">
    <property type="component" value="Unassembled WGS sequence"/>
</dbReference>
<dbReference type="GO" id="GO:0016787">
    <property type="term" value="F:hydrolase activity"/>
    <property type="evidence" value="ECO:0007669"/>
    <property type="project" value="UniProtKB-KW"/>
</dbReference>